<dbReference type="InterPro" id="IPR055164">
    <property type="entry name" value="EDR1/CTR1/ARMC3-like_pept-like"/>
</dbReference>
<dbReference type="InterPro" id="IPR001245">
    <property type="entry name" value="Ser-Thr/Tyr_kinase_cat_dom"/>
</dbReference>
<evidence type="ECO:0000313" key="13">
    <source>
        <dbReference type="EMBL" id="KAG6488731.1"/>
    </source>
</evidence>
<dbReference type="SUPFAM" id="SSF56112">
    <property type="entry name" value="Protein kinase-like (PK-like)"/>
    <property type="match status" value="1"/>
</dbReference>
<dbReference type="PROSITE" id="PS50011">
    <property type="entry name" value="PROTEIN_KINASE_DOM"/>
    <property type="match status" value="1"/>
</dbReference>
<keyword evidence="14" id="KW-1185">Reference proteome</keyword>
<evidence type="ECO:0000256" key="4">
    <source>
        <dbReference type="ARBA" id="ARBA00022679"/>
    </source>
</evidence>
<comment type="catalytic activity">
    <reaction evidence="8">
        <text>L-threonyl-[protein] + ATP = O-phospho-L-threonyl-[protein] + ADP + H(+)</text>
        <dbReference type="Rhea" id="RHEA:46608"/>
        <dbReference type="Rhea" id="RHEA-COMP:11060"/>
        <dbReference type="Rhea" id="RHEA-COMP:11605"/>
        <dbReference type="ChEBI" id="CHEBI:15378"/>
        <dbReference type="ChEBI" id="CHEBI:30013"/>
        <dbReference type="ChEBI" id="CHEBI:30616"/>
        <dbReference type="ChEBI" id="CHEBI:61977"/>
        <dbReference type="ChEBI" id="CHEBI:456216"/>
        <dbReference type="EC" id="2.7.11.1"/>
    </reaction>
</comment>
<keyword evidence="7 10" id="KW-0067">ATP-binding</keyword>
<sequence>MKSLLKKLHIVPSHSEDGEASLSPSSSTIGVCPVATDAKATQSHPEQKPLSGFGNWLNSVSGRQAITPPSSSSSSSSSCSFTVEQRSDQRDLPSTTSSVVSEMVSNAPTGDSELSKPTNQDMDEEYQIQLALELSAMEDPEAAQIEAVKQISLGSCPPENSPAEILAYRYWSYNVLGYDDKILDGFYDLYGVSIESTFSEMPSLMDLQQIPISDNIGWEVALVNRKEDANLSILEQKALLMAKKLEAESLDSSGSLLVQKVAFLVADYMGGKVSDPESMLNSYQNLRNHLMANIGSIVLLLGHLTVGLARHRALMFKVSSSLPFNDCKKLFWLDDMYFKAIYLTFAIEYKIKVLADSLGISCRLVKGKQYTGSDDSALATVKLNDGRFFGEERKTRGNSPPDMLDSCSWIQLDDKKGCLQFLCLYFNAKFHKFHFQHNRDYIVDLMSEPGTLIPSDGVGLINEPEEATIMIQSFTRVSNDTRMAISSSKVADSTACSPDNESFTKHGAMSTYQKGTNSAGVNPCDVNHQISRYMPTDKNNPTKSPTTSNDVMPKTTNASGKSKHPRSPSWTEGISSSTVQSMKLKNVSEYMINAAKENPKLAQKLQDVLLESGVAAPPNLFTEICTPEIEDPLTEEMHSIEDKYRRKINKPELKQKTETGGSHGPFLPQLPTHMLHQKVNLSRSQMDATKSAAGLSVCHNQDSREAIKNPVYEISDEPLVQESRLQVVRHMPVAAAAATAAVVASSMVVAAVKSNADLNLEVPVAAAATATAAAVVATTAAVSRQYEHLEPCCREPNLIEKNEIISVNEQQVSFHGNDEINTRVRFGDSHQEMDRTSEKSTGTESTKSENALQDVVEFEIAWEDIILGERIGLGSFGEVYHGDWHGTEVAVKRFLHQDISSDALEEFISEVRIMKRLRHPNVVLFMGAVTCVPNLSIVTEFLHR</sequence>
<evidence type="ECO:0000259" key="12">
    <source>
        <dbReference type="PROSITE" id="PS50011"/>
    </source>
</evidence>
<feature type="binding site" evidence="10">
    <location>
        <position position="892"/>
    </location>
    <ligand>
        <name>ATP</name>
        <dbReference type="ChEBI" id="CHEBI:30616"/>
    </ligand>
</feature>
<reference evidence="13 14" key="1">
    <citation type="submission" date="2020-08" db="EMBL/GenBank/DDBJ databases">
        <title>Plant Genome Project.</title>
        <authorList>
            <person name="Zhang R.-G."/>
        </authorList>
    </citation>
    <scope>NUCLEOTIDE SEQUENCE [LARGE SCALE GENOMIC DNA]</scope>
    <source>
        <tissue evidence="13">Rhizome</tissue>
    </source>
</reference>
<comment type="caution">
    <text evidence="13">The sequence shown here is derived from an EMBL/GenBank/DDBJ whole genome shotgun (WGS) entry which is preliminary data.</text>
</comment>
<feature type="compositionally biased region" description="Polar residues" evidence="11">
    <location>
        <begin position="568"/>
        <end position="577"/>
    </location>
</feature>
<evidence type="ECO:0000256" key="1">
    <source>
        <dbReference type="ARBA" id="ARBA00010507"/>
    </source>
</evidence>
<feature type="domain" description="Protein kinase" evidence="12">
    <location>
        <begin position="865"/>
        <end position="944"/>
    </location>
</feature>
<evidence type="ECO:0000256" key="10">
    <source>
        <dbReference type="PROSITE-ProRule" id="PRU10141"/>
    </source>
</evidence>
<dbReference type="Pfam" id="PF14381">
    <property type="entry name" value="EDR1_CTR1_ARMC3_pept"/>
    <property type="match status" value="2"/>
</dbReference>
<keyword evidence="3" id="KW-0723">Serine/threonine-protein kinase</keyword>
<dbReference type="EC" id="2.7.11.1" evidence="2"/>
<evidence type="ECO:0000256" key="7">
    <source>
        <dbReference type="ARBA" id="ARBA00022840"/>
    </source>
</evidence>
<feature type="compositionally biased region" description="Polar residues" evidence="11">
    <location>
        <begin position="537"/>
        <end position="560"/>
    </location>
</feature>
<feature type="compositionally biased region" description="Low complexity" evidence="11">
    <location>
        <begin position="839"/>
        <end position="848"/>
    </location>
</feature>
<evidence type="ECO:0000256" key="11">
    <source>
        <dbReference type="SAM" id="MobiDB-lite"/>
    </source>
</evidence>
<dbReference type="Pfam" id="PF07714">
    <property type="entry name" value="PK_Tyr_Ser-Thr"/>
    <property type="match status" value="1"/>
</dbReference>
<evidence type="ECO:0000256" key="2">
    <source>
        <dbReference type="ARBA" id="ARBA00012513"/>
    </source>
</evidence>
<comment type="similarity">
    <text evidence="1">Belongs to the protein kinase superfamily. TKL Ser/Thr protein kinase family. RAF subfamily.</text>
</comment>
<dbReference type="GO" id="GO:0005524">
    <property type="term" value="F:ATP binding"/>
    <property type="evidence" value="ECO:0007669"/>
    <property type="project" value="UniProtKB-UniRule"/>
</dbReference>
<evidence type="ECO:0000313" key="14">
    <source>
        <dbReference type="Proteomes" id="UP000734854"/>
    </source>
</evidence>
<evidence type="ECO:0000256" key="6">
    <source>
        <dbReference type="ARBA" id="ARBA00022777"/>
    </source>
</evidence>
<dbReference type="FunFam" id="3.30.200.20:FF:000060">
    <property type="entry name" value="Serine/threonine-protein kinase isoform 1"/>
    <property type="match status" value="1"/>
</dbReference>
<dbReference type="PROSITE" id="PS00107">
    <property type="entry name" value="PROTEIN_KINASE_ATP"/>
    <property type="match status" value="1"/>
</dbReference>
<feature type="compositionally biased region" description="Low complexity" evidence="11">
    <location>
        <begin position="70"/>
        <end position="80"/>
    </location>
</feature>
<keyword evidence="5 10" id="KW-0547">Nucleotide-binding</keyword>
<dbReference type="InterPro" id="IPR051681">
    <property type="entry name" value="Ser/Thr_Kinases-Pseudokinases"/>
</dbReference>
<dbReference type="InterPro" id="IPR011009">
    <property type="entry name" value="Kinase-like_dom_sf"/>
</dbReference>
<evidence type="ECO:0000256" key="8">
    <source>
        <dbReference type="ARBA" id="ARBA00047899"/>
    </source>
</evidence>
<dbReference type="EMBL" id="JACMSC010000014">
    <property type="protein sequence ID" value="KAG6488731.1"/>
    <property type="molecule type" value="Genomic_DNA"/>
</dbReference>
<feature type="compositionally biased region" description="Basic and acidic residues" evidence="11">
    <location>
        <begin position="823"/>
        <end position="838"/>
    </location>
</feature>
<feature type="region of interest" description="Disordered" evidence="11">
    <location>
        <begin position="515"/>
        <end position="577"/>
    </location>
</feature>
<comment type="catalytic activity">
    <reaction evidence="9">
        <text>L-seryl-[protein] + ATP = O-phospho-L-seryl-[protein] + ADP + H(+)</text>
        <dbReference type="Rhea" id="RHEA:17989"/>
        <dbReference type="Rhea" id="RHEA-COMP:9863"/>
        <dbReference type="Rhea" id="RHEA-COMP:11604"/>
        <dbReference type="ChEBI" id="CHEBI:15378"/>
        <dbReference type="ChEBI" id="CHEBI:29999"/>
        <dbReference type="ChEBI" id="CHEBI:30616"/>
        <dbReference type="ChEBI" id="CHEBI:83421"/>
        <dbReference type="ChEBI" id="CHEBI:456216"/>
        <dbReference type="EC" id="2.7.11.1"/>
    </reaction>
</comment>
<name>A0A8J5KLQ3_ZINOF</name>
<organism evidence="13 14">
    <name type="scientific">Zingiber officinale</name>
    <name type="common">Ginger</name>
    <name type="synonym">Amomum zingiber</name>
    <dbReference type="NCBI Taxonomy" id="94328"/>
    <lineage>
        <taxon>Eukaryota</taxon>
        <taxon>Viridiplantae</taxon>
        <taxon>Streptophyta</taxon>
        <taxon>Embryophyta</taxon>
        <taxon>Tracheophyta</taxon>
        <taxon>Spermatophyta</taxon>
        <taxon>Magnoliopsida</taxon>
        <taxon>Liliopsida</taxon>
        <taxon>Zingiberales</taxon>
        <taxon>Zingiberaceae</taxon>
        <taxon>Zingiber</taxon>
    </lineage>
</organism>
<proteinExistence type="inferred from homology"/>
<protein>
    <recommendedName>
        <fullName evidence="2">non-specific serine/threonine protein kinase</fullName>
        <ecNumber evidence="2">2.7.11.1</ecNumber>
    </recommendedName>
</protein>
<dbReference type="GO" id="GO:0004674">
    <property type="term" value="F:protein serine/threonine kinase activity"/>
    <property type="evidence" value="ECO:0007669"/>
    <property type="project" value="UniProtKB-KW"/>
</dbReference>
<feature type="compositionally biased region" description="Polar residues" evidence="11">
    <location>
        <begin position="56"/>
        <end position="69"/>
    </location>
</feature>
<dbReference type="Gene3D" id="3.30.200.20">
    <property type="entry name" value="Phosphorylase Kinase, domain 1"/>
    <property type="match status" value="1"/>
</dbReference>
<dbReference type="AlphaFoldDB" id="A0A8J5KLQ3"/>
<accession>A0A8J5KLQ3</accession>
<evidence type="ECO:0000256" key="9">
    <source>
        <dbReference type="ARBA" id="ARBA00048679"/>
    </source>
</evidence>
<dbReference type="PANTHER" id="PTHR44329:SF146">
    <property type="entry name" value="SERINE_THREONINE-PROTEIN KINASE SIS8-RELATED"/>
    <property type="match status" value="1"/>
</dbReference>
<gene>
    <name evidence="13" type="ORF">ZIOFF_049980</name>
</gene>
<feature type="region of interest" description="Disordered" evidence="11">
    <location>
        <begin position="823"/>
        <end position="848"/>
    </location>
</feature>
<dbReference type="PANTHER" id="PTHR44329">
    <property type="entry name" value="SERINE/THREONINE-PROTEIN KINASE TNNI3K-RELATED"/>
    <property type="match status" value="1"/>
</dbReference>
<keyword evidence="6" id="KW-0418">Kinase</keyword>
<evidence type="ECO:0000256" key="3">
    <source>
        <dbReference type="ARBA" id="ARBA00022527"/>
    </source>
</evidence>
<feature type="region of interest" description="Disordered" evidence="11">
    <location>
        <begin position="1"/>
        <end position="120"/>
    </location>
</feature>
<dbReference type="InterPro" id="IPR000719">
    <property type="entry name" value="Prot_kinase_dom"/>
</dbReference>
<keyword evidence="4" id="KW-0808">Transferase</keyword>
<dbReference type="Proteomes" id="UP000734854">
    <property type="component" value="Unassembled WGS sequence"/>
</dbReference>
<dbReference type="InterPro" id="IPR017441">
    <property type="entry name" value="Protein_kinase_ATP_BS"/>
</dbReference>
<evidence type="ECO:0000256" key="5">
    <source>
        <dbReference type="ARBA" id="ARBA00022741"/>
    </source>
</evidence>